<accession>A0A2I7YBS9</accession>
<keyword evidence="2" id="KW-0378">Hydrolase</keyword>
<keyword evidence="1" id="KW-0732">Signal</keyword>
<sequence>MAPLFARLAACVLGLLPALTTAQSVFAHVIVGNTGAYDIDQWKSDIELAASYGIDGFVLNIAPPFSGSTATQMSYAFQAANDLTSELGFKMFFSFDYLGGGSPWSESDVITILKAYGPNGAHFQVNGKPMVSTFEGPSNSDINDWTTIRNSIPGGIYFVPDWTSLGPGGFSTSLVDGAFSWNMWPDGPQNISTGADEAWENFLKPAGKSYMMGVSPWFYTDLPAYNKAWVWRGDDMWYRRWEETLNVLPEFVEIVTWNDFGESHYIGPIYASGIPSASNADARPYVDGFPHQAWLATLPYQIAAYKHAYSSSHPAPSVPSGGDKIVFWYRTAPAGAGSTQATGNNCKSSINIYGYQSCYPVTEILEDAVFAIVLLSNPGTATIQIGSNAATTFQGLKSGINLISIPFSGRYGQVTVSVSSGAKATGPAIVTSPSGGVANFNAWVGCAGSC</sequence>
<evidence type="ECO:0000313" key="2">
    <source>
        <dbReference type="EMBL" id="AUS76866.1"/>
    </source>
</evidence>
<proteinExistence type="predicted"/>
<dbReference type="PANTHER" id="PTHR43173">
    <property type="entry name" value="ABC1 FAMILY PROTEIN"/>
    <property type="match status" value="1"/>
</dbReference>
<dbReference type="AlphaFoldDB" id="A0A2I7YBS9"/>
<feature type="chain" id="PRO_5014334155" evidence="1">
    <location>
        <begin position="23"/>
        <end position="450"/>
    </location>
</feature>
<dbReference type="PANTHER" id="PTHR43173:SF33">
    <property type="entry name" value="ASCUS WALL ENDO-1,3-ALPHA-GLUCANASE-RELATED"/>
    <property type="match status" value="1"/>
</dbReference>
<dbReference type="InterPro" id="IPR005197">
    <property type="entry name" value="Glyco_hydro_71"/>
</dbReference>
<feature type="signal peptide" evidence="1">
    <location>
        <begin position="1"/>
        <end position="22"/>
    </location>
</feature>
<evidence type="ECO:0000256" key="1">
    <source>
        <dbReference type="SAM" id="SignalP"/>
    </source>
</evidence>
<dbReference type="GO" id="GO:0051118">
    <property type="term" value="F:glucan endo-1,3-alpha-glucosidase activity"/>
    <property type="evidence" value="ECO:0007669"/>
    <property type="project" value="InterPro"/>
</dbReference>
<dbReference type="InterPro" id="IPR051130">
    <property type="entry name" value="Mito_struct-func_regulator"/>
</dbReference>
<name>A0A2I7YBS9_LEPFU</name>
<protein>
    <submittedName>
        <fullName evidence="2">Glycosyl hydrolase</fullName>
    </submittedName>
</protein>
<dbReference type="Pfam" id="PF03659">
    <property type="entry name" value="Glyco_hydro_71"/>
    <property type="match status" value="1"/>
</dbReference>
<dbReference type="CDD" id="cd11577">
    <property type="entry name" value="GH71"/>
    <property type="match status" value="1"/>
</dbReference>
<reference evidence="2" key="1">
    <citation type="journal article" date="2018" name="World J. Microbiol. Biotechnol.">
        <title>Partial secretome analysis of Caldariomyces fumago reveals extracellular production of the CPO co-substrate H2O2 and provides a coproduction concept for CPO and glucose oxidase.</title>
        <authorList>
            <person name="Buchhaupt M."/>
            <person name="Lintz K."/>
            <person name="Huttmann S."/>
            <person name="Schrader J."/>
        </authorList>
    </citation>
    <scope>NUCLEOTIDE SEQUENCE</scope>
</reference>
<dbReference type="Gene3D" id="3.20.20.80">
    <property type="entry name" value="Glycosidases"/>
    <property type="match status" value="1"/>
</dbReference>
<organism evidence="2">
    <name type="scientific">Leptoxyphium fumago</name>
    <name type="common">Caldariomyces fumago</name>
    <dbReference type="NCBI Taxonomy" id="5474"/>
    <lineage>
        <taxon>Eukaryota</taxon>
        <taxon>Fungi</taxon>
        <taxon>Dikarya</taxon>
        <taxon>Ascomycota</taxon>
        <taxon>Pezizomycotina</taxon>
        <taxon>Dothideomycetes</taxon>
        <taxon>Dothideomycetidae</taxon>
        <taxon>Capnodiales</taxon>
        <taxon>Capnodiaceae</taxon>
        <taxon>Leptoxyphium</taxon>
    </lineage>
</organism>
<dbReference type="EMBL" id="MF670298">
    <property type="protein sequence ID" value="AUS76866.1"/>
    <property type="molecule type" value="Genomic_DNA"/>
</dbReference>